<organism evidence="2 3">
    <name type="scientific">Cronartium quercuum f. sp. fusiforme G11</name>
    <dbReference type="NCBI Taxonomy" id="708437"/>
    <lineage>
        <taxon>Eukaryota</taxon>
        <taxon>Fungi</taxon>
        <taxon>Dikarya</taxon>
        <taxon>Basidiomycota</taxon>
        <taxon>Pucciniomycotina</taxon>
        <taxon>Pucciniomycetes</taxon>
        <taxon>Pucciniales</taxon>
        <taxon>Coleosporiaceae</taxon>
        <taxon>Cronartium</taxon>
    </lineage>
</organism>
<accession>A0A9P6NNQ4</accession>
<gene>
    <name evidence="2" type="ORF">CROQUDRAFT_89201</name>
</gene>
<name>A0A9P6NNQ4_9BASI</name>
<protein>
    <submittedName>
        <fullName evidence="2">Uncharacterized protein</fullName>
    </submittedName>
</protein>
<feature type="signal peptide" evidence="1">
    <location>
        <begin position="1"/>
        <end position="25"/>
    </location>
</feature>
<keyword evidence="1" id="KW-0732">Signal</keyword>
<feature type="chain" id="PRO_5040507153" evidence="1">
    <location>
        <begin position="26"/>
        <end position="471"/>
    </location>
</feature>
<dbReference type="OrthoDB" id="10670343at2759"/>
<evidence type="ECO:0000313" key="3">
    <source>
        <dbReference type="Proteomes" id="UP000886653"/>
    </source>
</evidence>
<dbReference type="EMBL" id="MU167228">
    <property type="protein sequence ID" value="KAG0149383.1"/>
    <property type="molecule type" value="Genomic_DNA"/>
</dbReference>
<keyword evidence="3" id="KW-1185">Reference proteome</keyword>
<dbReference type="Proteomes" id="UP000886653">
    <property type="component" value="Unassembled WGS sequence"/>
</dbReference>
<evidence type="ECO:0000256" key="1">
    <source>
        <dbReference type="SAM" id="SignalP"/>
    </source>
</evidence>
<evidence type="ECO:0000313" key="2">
    <source>
        <dbReference type="EMBL" id="KAG0149383.1"/>
    </source>
</evidence>
<comment type="caution">
    <text evidence="2">The sequence shown here is derived from an EMBL/GenBank/DDBJ whole genome shotgun (WGS) entry which is preliminary data.</text>
</comment>
<sequence>MLSESILHLGLPLLLLIFAPLPSLTLVPVSKGVKWAKELESGEIHPETSVTPLLPGDFSTSSTHIPVEPKVETFPAKVETKVEKFSQRPLEHQTFQGNVERARTVKSKSIFKDFLPLGIKESFDKEPPEFHINLRLAIGGTEVQETWALNQLVKHMKEIAPTDPEKSMRMANFFEALVNFTIRKEIDIARLTRLQVALSTVVRSDMQTSENVANGWKSKVSATVERLREFSNHPSAMVKAWDSKLPQTQFVVRVIQAEEGITSYAATLDSILEVSLWEAPRAHYIITSGGRFMTQDELMAAKDQDIGEIIRKIERTLMDVTKPGGSITTSDELALMKTLYALEKFVLRVDNLDLKLSIIAETMGGIFETLSPVSHLFSNEGQQMLTAIEGLERIKYSSPVFKPISSTELDLKVWLRLATPEKLKILHYDDPSYRKFIQEVIEEPDIKQTIKRIETIGSKIGPDFHSQNDAI</sequence>
<proteinExistence type="predicted"/>
<dbReference type="AlphaFoldDB" id="A0A9P6NNQ4"/>
<reference evidence="2" key="1">
    <citation type="submission" date="2013-11" db="EMBL/GenBank/DDBJ databases">
        <title>Genome sequence of the fusiform rust pathogen reveals effectors for host alternation and coevolution with pine.</title>
        <authorList>
            <consortium name="DOE Joint Genome Institute"/>
            <person name="Smith K."/>
            <person name="Pendleton A."/>
            <person name="Kubisiak T."/>
            <person name="Anderson C."/>
            <person name="Salamov A."/>
            <person name="Aerts A."/>
            <person name="Riley R."/>
            <person name="Clum A."/>
            <person name="Lindquist E."/>
            <person name="Ence D."/>
            <person name="Campbell M."/>
            <person name="Kronenberg Z."/>
            <person name="Feau N."/>
            <person name="Dhillon B."/>
            <person name="Hamelin R."/>
            <person name="Burleigh J."/>
            <person name="Smith J."/>
            <person name="Yandell M."/>
            <person name="Nelson C."/>
            <person name="Grigoriev I."/>
            <person name="Davis J."/>
        </authorList>
    </citation>
    <scope>NUCLEOTIDE SEQUENCE</scope>
    <source>
        <strain evidence="2">G11</strain>
    </source>
</reference>